<dbReference type="AlphaFoldDB" id="A0A1E4RWQ1"/>
<dbReference type="Proteomes" id="UP000094389">
    <property type="component" value="Unassembled WGS sequence"/>
</dbReference>
<protein>
    <submittedName>
        <fullName evidence="1">Uncharacterized protein</fullName>
    </submittedName>
</protein>
<dbReference type="RefSeq" id="XP_020068751.1">
    <property type="nucleotide sequence ID" value="XM_020217407.1"/>
</dbReference>
<dbReference type="EMBL" id="KV453938">
    <property type="protein sequence ID" value="ODV71712.1"/>
    <property type="molecule type" value="Genomic_DNA"/>
</dbReference>
<reference evidence="1 2" key="1">
    <citation type="journal article" date="2016" name="Proc. Natl. Acad. Sci. U.S.A.">
        <title>Comparative genomics of biotechnologically important yeasts.</title>
        <authorList>
            <person name="Riley R."/>
            <person name="Haridas S."/>
            <person name="Wolfe K.H."/>
            <person name="Lopes M.R."/>
            <person name="Hittinger C.T."/>
            <person name="Goeker M."/>
            <person name="Salamov A.A."/>
            <person name="Wisecaver J.H."/>
            <person name="Long T.M."/>
            <person name="Calvey C.H."/>
            <person name="Aerts A.L."/>
            <person name="Barry K.W."/>
            <person name="Choi C."/>
            <person name="Clum A."/>
            <person name="Coughlan A.Y."/>
            <person name="Deshpande S."/>
            <person name="Douglass A.P."/>
            <person name="Hanson S.J."/>
            <person name="Klenk H.-P."/>
            <person name="LaButti K.M."/>
            <person name="Lapidus A."/>
            <person name="Lindquist E.A."/>
            <person name="Lipzen A.M."/>
            <person name="Meier-Kolthoff J.P."/>
            <person name="Ohm R.A."/>
            <person name="Otillar R.P."/>
            <person name="Pangilinan J.L."/>
            <person name="Peng Y."/>
            <person name="Rokas A."/>
            <person name="Rosa C.A."/>
            <person name="Scheuner C."/>
            <person name="Sibirny A.A."/>
            <person name="Slot J.C."/>
            <person name="Stielow J.B."/>
            <person name="Sun H."/>
            <person name="Kurtzman C.P."/>
            <person name="Blackwell M."/>
            <person name="Grigoriev I.V."/>
            <person name="Jeffries T.W."/>
        </authorList>
    </citation>
    <scope>NUCLEOTIDE SEQUENCE [LARGE SCALE GENOMIC DNA]</scope>
    <source>
        <strain evidence="2">ATCC 18201 / CBS 1600 / BCRC 20928 / JCM 3617 / NBRC 0987 / NRRL Y-1542</strain>
    </source>
</reference>
<evidence type="ECO:0000313" key="1">
    <source>
        <dbReference type="EMBL" id="ODV71712.1"/>
    </source>
</evidence>
<dbReference type="GeneID" id="30991803"/>
<proteinExistence type="predicted"/>
<evidence type="ECO:0000313" key="2">
    <source>
        <dbReference type="Proteomes" id="UP000094389"/>
    </source>
</evidence>
<name>A0A1E4RWQ1_CYBJN</name>
<organism evidence="1 2">
    <name type="scientific">Cyberlindnera jadinii (strain ATCC 18201 / CBS 1600 / BCRC 20928 / JCM 3617 / NBRC 0987 / NRRL Y-1542)</name>
    <name type="common">Torula yeast</name>
    <name type="synonym">Candida utilis</name>
    <dbReference type="NCBI Taxonomy" id="983966"/>
    <lineage>
        <taxon>Eukaryota</taxon>
        <taxon>Fungi</taxon>
        <taxon>Dikarya</taxon>
        <taxon>Ascomycota</taxon>
        <taxon>Saccharomycotina</taxon>
        <taxon>Saccharomycetes</taxon>
        <taxon>Phaffomycetales</taxon>
        <taxon>Phaffomycetaceae</taxon>
        <taxon>Cyberlindnera</taxon>
    </lineage>
</organism>
<keyword evidence="2" id="KW-1185">Reference proteome</keyword>
<sequence>MHVTMETLSDSGRLIATIPTMVKALLAQWKRKPHWRVEDDHFEQVSGLLSLNAVVLTVNGFASAQSVRPDIYRLSIKSVPKIVSTLLHIDTMEDELLFHRDLGVDPTRDIGNSVVVLDPNTEVDIAKREELTGRGKQRSRYNDRHRTQCSAHPLHDFSVESNRCRCKDTHSPAFVVRTFTKSSHNTLGASRDDSGSFQAQEPNGSQYLTTVGAVKAETKPRLIPGNLAPGSGQLASNRMSFLAFPDELAFGMKSDVVSFELDPAFVNDSNANVQEQLPTVDKDWRITVKADIT</sequence>
<gene>
    <name evidence="1" type="ORF">CYBJADRAFT_191609</name>
</gene>
<accession>A0A1E4RWQ1</accession>